<comment type="caution">
    <text evidence="13">The sequence shown here is derived from an EMBL/GenBank/DDBJ whole genome shotgun (WGS) entry which is preliminary data.</text>
</comment>
<comment type="catalytic activity">
    <reaction evidence="11">
        <text>sphinganine + NADP(+) = 3-oxosphinganine + NADPH + H(+)</text>
        <dbReference type="Rhea" id="RHEA:22640"/>
        <dbReference type="ChEBI" id="CHEBI:15378"/>
        <dbReference type="ChEBI" id="CHEBI:57783"/>
        <dbReference type="ChEBI" id="CHEBI:57817"/>
        <dbReference type="ChEBI" id="CHEBI:58299"/>
        <dbReference type="ChEBI" id="CHEBI:58349"/>
        <dbReference type="EC" id="1.1.1.102"/>
    </reaction>
    <physiologicalReaction direction="right-to-left" evidence="11">
        <dbReference type="Rhea" id="RHEA:22642"/>
    </physiologicalReaction>
</comment>
<keyword evidence="8" id="KW-0443">Lipid metabolism</keyword>
<evidence type="ECO:0000256" key="3">
    <source>
        <dbReference type="ARBA" id="ARBA00004991"/>
    </source>
</evidence>
<dbReference type="PANTHER" id="PTHR43550:SF3">
    <property type="entry name" value="3-KETODIHYDROSPHINGOSINE REDUCTASE"/>
    <property type="match status" value="1"/>
</dbReference>
<dbReference type="Proteomes" id="UP000284842">
    <property type="component" value="Unassembled WGS sequence"/>
</dbReference>
<evidence type="ECO:0000256" key="6">
    <source>
        <dbReference type="ARBA" id="ARBA00022919"/>
    </source>
</evidence>
<keyword evidence="4" id="KW-0256">Endoplasmic reticulum</keyword>
<comment type="function">
    <text evidence="10">Catalyzes the reduction of 3'-oxosphinganine (3-ketodihydrosphingosine/KDS) to sphinganine (dihydrosphingosine/DHS), the second step of de novo sphingolipid biosynthesis.</text>
</comment>
<dbReference type="PANTHER" id="PTHR43550">
    <property type="entry name" value="3-KETODIHYDROSPHINGOSINE REDUCTASE"/>
    <property type="match status" value="1"/>
</dbReference>
<keyword evidence="5" id="KW-0521">NADP</keyword>
<evidence type="ECO:0000256" key="12">
    <source>
        <dbReference type="SAM" id="Phobius"/>
    </source>
</evidence>
<keyword evidence="7" id="KW-0560">Oxidoreductase</keyword>
<feature type="transmembrane region" description="Helical" evidence="12">
    <location>
        <begin position="149"/>
        <end position="169"/>
    </location>
</feature>
<dbReference type="EC" id="1.1.1.102" evidence="9"/>
<accession>A0A409YZ30</accession>
<keyword evidence="12" id="KW-0472">Membrane</keyword>
<comment type="subcellular location">
    <subcellularLocation>
        <location evidence="1">Endoplasmic reticulum</location>
    </subcellularLocation>
</comment>
<keyword evidence="12" id="KW-1133">Transmembrane helix</keyword>
<dbReference type="EMBL" id="NHTK01000031">
    <property type="protein sequence ID" value="PPR08280.1"/>
    <property type="molecule type" value="Genomic_DNA"/>
</dbReference>
<dbReference type="GO" id="GO:0030148">
    <property type="term" value="P:sphingolipid biosynthetic process"/>
    <property type="evidence" value="ECO:0007669"/>
    <property type="project" value="InterPro"/>
</dbReference>
<reference evidence="13 14" key="1">
    <citation type="journal article" date="2018" name="Evol. Lett.">
        <title>Horizontal gene cluster transfer increased hallucinogenic mushroom diversity.</title>
        <authorList>
            <person name="Reynolds H.T."/>
            <person name="Vijayakumar V."/>
            <person name="Gluck-Thaler E."/>
            <person name="Korotkin H.B."/>
            <person name="Matheny P.B."/>
            <person name="Slot J.C."/>
        </authorList>
    </citation>
    <scope>NUCLEOTIDE SEQUENCE [LARGE SCALE GENOMIC DNA]</scope>
    <source>
        <strain evidence="13 14">2629</strain>
    </source>
</reference>
<dbReference type="AlphaFoldDB" id="A0A409YZ30"/>
<dbReference type="STRING" id="181874.A0A409YZ30"/>
<comment type="pathway">
    <text evidence="2">Lipid metabolism; sphingolipid metabolism.</text>
</comment>
<evidence type="ECO:0000256" key="10">
    <source>
        <dbReference type="ARBA" id="ARBA00044737"/>
    </source>
</evidence>
<dbReference type="InterPro" id="IPR045022">
    <property type="entry name" value="KDSR-like"/>
</dbReference>
<dbReference type="InParanoid" id="A0A409YZ30"/>
<dbReference type="InterPro" id="IPR002347">
    <property type="entry name" value="SDR_fam"/>
</dbReference>
<dbReference type="OrthoDB" id="10267115at2759"/>
<evidence type="ECO:0000256" key="9">
    <source>
        <dbReference type="ARBA" id="ARBA00026112"/>
    </source>
</evidence>
<comment type="pathway">
    <text evidence="3">Sphingolipid metabolism.</text>
</comment>
<evidence type="ECO:0000256" key="1">
    <source>
        <dbReference type="ARBA" id="ARBA00004240"/>
    </source>
</evidence>
<dbReference type="GO" id="GO:0006666">
    <property type="term" value="P:3-keto-sphinganine metabolic process"/>
    <property type="evidence" value="ECO:0007669"/>
    <property type="project" value="InterPro"/>
</dbReference>
<dbReference type="Gene3D" id="3.40.50.720">
    <property type="entry name" value="NAD(P)-binding Rossmann-like Domain"/>
    <property type="match status" value="1"/>
</dbReference>
<protein>
    <recommendedName>
        <fullName evidence="9">3-dehydrosphinganine reductase</fullName>
        <ecNumber evidence="9">1.1.1.102</ecNumber>
    </recommendedName>
</protein>
<keyword evidence="12" id="KW-0812">Transmembrane</keyword>
<dbReference type="CDD" id="cd08939">
    <property type="entry name" value="KDSR-like_SDR_c"/>
    <property type="match status" value="1"/>
</dbReference>
<dbReference type="GO" id="GO:0047560">
    <property type="term" value="F:3-dehydrosphinganine reductase activity"/>
    <property type="evidence" value="ECO:0007669"/>
    <property type="project" value="UniProtKB-EC"/>
</dbReference>
<dbReference type="FunCoup" id="A0A409YZ30">
    <property type="interactions" value="89"/>
</dbReference>
<evidence type="ECO:0000256" key="4">
    <source>
        <dbReference type="ARBA" id="ARBA00022824"/>
    </source>
</evidence>
<name>A0A409YZ30_9AGAR</name>
<evidence type="ECO:0000256" key="11">
    <source>
        <dbReference type="ARBA" id="ARBA00048930"/>
    </source>
</evidence>
<evidence type="ECO:0000256" key="2">
    <source>
        <dbReference type="ARBA" id="ARBA00004760"/>
    </source>
</evidence>
<evidence type="ECO:0000256" key="7">
    <source>
        <dbReference type="ARBA" id="ARBA00023002"/>
    </source>
</evidence>
<evidence type="ECO:0000313" key="13">
    <source>
        <dbReference type="EMBL" id="PPR08280.1"/>
    </source>
</evidence>
<proteinExistence type="predicted"/>
<keyword evidence="14" id="KW-1185">Reference proteome</keyword>
<evidence type="ECO:0000313" key="14">
    <source>
        <dbReference type="Proteomes" id="UP000284842"/>
    </source>
</evidence>
<sequence length="313" mass="34173">MGLFSKKWNPEGKHAYVTGGSTGLGLSLAQLLVKRGAHVSIVARNEKRLAAALESLEALRVNPSQNIKAYSHSLDTAAASEKALDEVCQLYDGVAPDIVFNCAGASRPGFFVEMSEQDLTNGMKDGYWVQAWTAWAAAKKMAKQRRKGAKIVFVASTLAYMSFVGWASYSPAKHALRGLADTLRSEMLLYGVDVHIHFPNTMFTPGFEEENKTKPDIVRKIEEGDDGTLPGPAAEILLNGVQNGHPHIVGDLITALFSASTRGSAPRRNWLLEGLYDFVAYIAVPVWRSGVDKQVTEHGEVHYEYLAGKGFFA</sequence>
<dbReference type="InterPro" id="IPR036291">
    <property type="entry name" value="NAD(P)-bd_dom_sf"/>
</dbReference>
<keyword evidence="6" id="KW-0746">Sphingolipid metabolism</keyword>
<organism evidence="13 14">
    <name type="scientific">Panaeolus cyanescens</name>
    <dbReference type="NCBI Taxonomy" id="181874"/>
    <lineage>
        <taxon>Eukaryota</taxon>
        <taxon>Fungi</taxon>
        <taxon>Dikarya</taxon>
        <taxon>Basidiomycota</taxon>
        <taxon>Agaricomycotina</taxon>
        <taxon>Agaricomycetes</taxon>
        <taxon>Agaricomycetidae</taxon>
        <taxon>Agaricales</taxon>
        <taxon>Agaricineae</taxon>
        <taxon>Galeropsidaceae</taxon>
        <taxon>Panaeolus</taxon>
    </lineage>
</organism>
<evidence type="ECO:0000256" key="5">
    <source>
        <dbReference type="ARBA" id="ARBA00022857"/>
    </source>
</evidence>
<dbReference type="Pfam" id="PF00106">
    <property type="entry name" value="adh_short"/>
    <property type="match status" value="1"/>
</dbReference>
<dbReference type="FunFam" id="3.40.50.720:FF:000468">
    <property type="entry name" value="Short-chain dehydrogenase, putative"/>
    <property type="match status" value="1"/>
</dbReference>
<evidence type="ECO:0000256" key="8">
    <source>
        <dbReference type="ARBA" id="ARBA00023098"/>
    </source>
</evidence>
<dbReference type="SUPFAM" id="SSF51735">
    <property type="entry name" value="NAD(P)-binding Rossmann-fold domains"/>
    <property type="match status" value="1"/>
</dbReference>
<dbReference type="GO" id="GO:0005789">
    <property type="term" value="C:endoplasmic reticulum membrane"/>
    <property type="evidence" value="ECO:0007669"/>
    <property type="project" value="TreeGrafter"/>
</dbReference>
<gene>
    <name evidence="13" type="ORF">CVT24_001120</name>
</gene>
<dbReference type="PRINTS" id="PR00081">
    <property type="entry name" value="GDHRDH"/>
</dbReference>